<dbReference type="InterPro" id="IPR024078">
    <property type="entry name" value="LmbE-like_dom_sf"/>
</dbReference>
<dbReference type="SUPFAM" id="SSF102588">
    <property type="entry name" value="LmbE-like"/>
    <property type="match status" value="1"/>
</dbReference>
<dbReference type="InterPro" id="IPR003737">
    <property type="entry name" value="GlcNAc_PI_deacetylase-related"/>
</dbReference>
<dbReference type="EMBL" id="JAMFMB010000025">
    <property type="protein sequence ID" value="MCL6285285.1"/>
    <property type="molecule type" value="Genomic_DNA"/>
</dbReference>
<proteinExistence type="predicted"/>
<organism evidence="1 2">
    <name type="scientific">Ruegeria spongiae</name>
    <dbReference type="NCBI Taxonomy" id="2942209"/>
    <lineage>
        <taxon>Bacteria</taxon>
        <taxon>Pseudomonadati</taxon>
        <taxon>Pseudomonadota</taxon>
        <taxon>Alphaproteobacteria</taxon>
        <taxon>Rhodobacterales</taxon>
        <taxon>Roseobacteraceae</taxon>
        <taxon>Ruegeria</taxon>
    </lineage>
</organism>
<dbReference type="PANTHER" id="PTHR12993">
    <property type="entry name" value="N-ACETYLGLUCOSAMINYL-PHOSPHATIDYLINOSITOL DE-N-ACETYLASE-RELATED"/>
    <property type="match status" value="1"/>
</dbReference>
<protein>
    <submittedName>
        <fullName evidence="1">PIG-L family deacetylase</fullName>
    </submittedName>
</protein>
<keyword evidence="2" id="KW-1185">Reference proteome</keyword>
<gene>
    <name evidence="1" type="ORF">M3P21_17285</name>
</gene>
<dbReference type="Gene3D" id="3.40.50.10320">
    <property type="entry name" value="LmbE-like"/>
    <property type="match status" value="1"/>
</dbReference>
<sequence length="251" mass="28107">MTKIVAGRSCLVLAPHPDDETLGCGGVVMHKLAAWSHVEVIVATDGAASHLDDPTCTTSRDALVEMRERETRLACGELGLEPDHVSFLRFPDGALAQHARDLRDRLAEEIAARRPDEIYVCALVDGHRDHVALAQAVRHLAGEGRLGGAIHWEYPVWSFDFRSWRPPGRTNKAGYVLGVVQMLRTLRAAHVSSVSIKGLQARKRRALDQHRSQVGLLEEEPDWPGLPEAFLSFFFRDREVFFHIPPVQEFR</sequence>
<dbReference type="RefSeq" id="WP_249711917.1">
    <property type="nucleotide sequence ID" value="NZ_JAMFMB010000025.1"/>
</dbReference>
<dbReference type="Proteomes" id="UP001203880">
    <property type="component" value="Unassembled WGS sequence"/>
</dbReference>
<name>A0ABT0Q643_9RHOB</name>
<accession>A0ABT0Q643</accession>
<dbReference type="Pfam" id="PF02585">
    <property type="entry name" value="PIG-L"/>
    <property type="match status" value="1"/>
</dbReference>
<comment type="caution">
    <text evidence="1">The sequence shown here is derived from an EMBL/GenBank/DDBJ whole genome shotgun (WGS) entry which is preliminary data.</text>
</comment>
<evidence type="ECO:0000313" key="1">
    <source>
        <dbReference type="EMBL" id="MCL6285285.1"/>
    </source>
</evidence>
<dbReference type="PANTHER" id="PTHR12993:SF11">
    <property type="entry name" value="N-ACETYLGLUCOSAMINYL-PHOSPHATIDYLINOSITOL DE-N-ACETYLASE"/>
    <property type="match status" value="1"/>
</dbReference>
<reference evidence="1" key="1">
    <citation type="submission" date="2022-05" db="EMBL/GenBank/DDBJ databases">
        <authorList>
            <person name="Park J.-S."/>
        </authorList>
    </citation>
    <scope>NUCLEOTIDE SEQUENCE</scope>
    <source>
        <strain evidence="1">2012CJ41-6</strain>
    </source>
</reference>
<evidence type="ECO:0000313" key="2">
    <source>
        <dbReference type="Proteomes" id="UP001203880"/>
    </source>
</evidence>